<reference evidence="2 3" key="1">
    <citation type="submission" date="2018-05" db="EMBL/GenBank/DDBJ databases">
        <title>Novel Campyloabacter and Helicobacter Species and Strains.</title>
        <authorList>
            <person name="Mannion A.J."/>
            <person name="Shen Z."/>
            <person name="Fox J.G."/>
        </authorList>
    </citation>
    <scope>NUCLEOTIDE SEQUENCE [LARGE SCALE GENOMIC DNA]</scope>
    <source>
        <strain evidence="3">MIT10-5678</strain>
    </source>
</reference>
<comment type="caution">
    <text evidence="2">The sequence shown here is derived from an EMBL/GenBank/DDBJ whole genome shotgun (WGS) entry which is preliminary data.</text>
</comment>
<protein>
    <recommendedName>
        <fullName evidence="4">Lipoprotein</fullName>
    </recommendedName>
</protein>
<name>A0ABY2TL29_9BACT</name>
<keyword evidence="3" id="KW-1185">Reference proteome</keyword>
<evidence type="ECO:0008006" key="4">
    <source>
        <dbReference type="Google" id="ProtNLM"/>
    </source>
</evidence>
<accession>A0ABY2TL29</accession>
<evidence type="ECO:0000313" key="2">
    <source>
        <dbReference type="EMBL" id="TKX34829.1"/>
    </source>
</evidence>
<feature type="chain" id="PRO_5045345711" description="Lipoprotein" evidence="1">
    <location>
        <begin position="22"/>
        <end position="259"/>
    </location>
</feature>
<organism evidence="2 3">
    <name type="scientific">Campylobacter taeniopygiae</name>
    <dbReference type="NCBI Taxonomy" id="2510188"/>
    <lineage>
        <taxon>Bacteria</taxon>
        <taxon>Pseudomonadati</taxon>
        <taxon>Campylobacterota</taxon>
        <taxon>Epsilonproteobacteria</taxon>
        <taxon>Campylobacterales</taxon>
        <taxon>Campylobacteraceae</taxon>
        <taxon>Campylobacter</taxon>
    </lineage>
</organism>
<feature type="signal peptide" evidence="1">
    <location>
        <begin position="1"/>
        <end position="21"/>
    </location>
</feature>
<dbReference type="Proteomes" id="UP000309584">
    <property type="component" value="Unassembled WGS sequence"/>
</dbReference>
<sequence length="259" mass="31285">MKTCIAGILALFVLIFMNACAVPRIDWTKEDQRFKLGEKYEGVYVFNKQLLDEMLKREKEREEYRENYFKQEDDEKEKFLRTIYTEKDIKKIKESHIVSSEMEEFSRKYDKTHPYLIDEKYPTILSNGCKYFNKTLNVYAYHDEFKTFIDKVKKYLGVSDEDFEILWSSFSVESYYQCGKERIPLTFQIYPYDKTYIYLDIYSLGGDEGAGFYFDKTEFPLIYKGSKDDIYIYYFIDGKFVKSNKKVKYWKRLTLNEIN</sequence>
<proteinExistence type="predicted"/>
<dbReference type="EMBL" id="NXLY01000001">
    <property type="protein sequence ID" value="TKX34829.1"/>
    <property type="molecule type" value="Genomic_DNA"/>
</dbReference>
<gene>
    <name evidence="2" type="ORF">CQA75_00870</name>
</gene>
<keyword evidence="1" id="KW-0732">Signal</keyword>
<evidence type="ECO:0000256" key="1">
    <source>
        <dbReference type="SAM" id="SignalP"/>
    </source>
</evidence>
<evidence type="ECO:0000313" key="3">
    <source>
        <dbReference type="Proteomes" id="UP000309584"/>
    </source>
</evidence>
<dbReference type="RefSeq" id="WP_137623166.1">
    <property type="nucleotide sequence ID" value="NZ_NXLY01000001.1"/>
</dbReference>